<dbReference type="AlphaFoldDB" id="A0A7M1XJ86"/>
<evidence type="ECO:0000313" key="5">
    <source>
        <dbReference type="Proteomes" id="UP000593591"/>
    </source>
</evidence>
<dbReference type="Pfam" id="PF00881">
    <property type="entry name" value="Nitroreductase"/>
    <property type="match status" value="2"/>
</dbReference>
<proteinExistence type="inferred from homology"/>
<dbReference type="Proteomes" id="UP000593591">
    <property type="component" value="Chromosome"/>
</dbReference>
<dbReference type="GO" id="GO:0016491">
    <property type="term" value="F:oxidoreductase activity"/>
    <property type="evidence" value="ECO:0007669"/>
    <property type="project" value="UniProtKB-KW"/>
</dbReference>
<evidence type="ECO:0000259" key="3">
    <source>
        <dbReference type="Pfam" id="PF00881"/>
    </source>
</evidence>
<dbReference type="EMBL" id="CP031517">
    <property type="protein sequence ID" value="QOS39729.1"/>
    <property type="molecule type" value="Genomic_DNA"/>
</dbReference>
<name>A0A7M1XJ86_9SPIR</name>
<keyword evidence="2" id="KW-0560">Oxidoreductase</keyword>
<organism evidence="4 5">
    <name type="scientific">Treponema rectale</name>
    <dbReference type="NCBI Taxonomy" id="744512"/>
    <lineage>
        <taxon>Bacteria</taxon>
        <taxon>Pseudomonadati</taxon>
        <taxon>Spirochaetota</taxon>
        <taxon>Spirochaetia</taxon>
        <taxon>Spirochaetales</taxon>
        <taxon>Treponemataceae</taxon>
        <taxon>Treponema</taxon>
    </lineage>
</organism>
<dbReference type="CDD" id="cd02150">
    <property type="entry name" value="nitroreductase"/>
    <property type="match status" value="1"/>
</dbReference>
<dbReference type="Gene3D" id="3.40.109.10">
    <property type="entry name" value="NADH Oxidase"/>
    <property type="match status" value="1"/>
</dbReference>
<reference evidence="4 5" key="1">
    <citation type="submission" date="2018-08" db="EMBL/GenBank/DDBJ databases">
        <title>The first complete genome of Treponema rectale (CHPAT), a commensal spirochete of the bovine rectum.</title>
        <authorList>
            <person name="Staton G.J."/>
            <person name="Clegg S.R."/>
            <person name="Carter S.D."/>
            <person name="Radford A.D."/>
            <person name="Darby A."/>
            <person name="Hall N."/>
            <person name="Birtles R.J."/>
            <person name="Evans N.J."/>
        </authorList>
    </citation>
    <scope>NUCLEOTIDE SEQUENCE [LARGE SCALE GENOMIC DNA]</scope>
    <source>
        <strain evidence="4 5">CHPA</strain>
    </source>
</reference>
<dbReference type="InterPro" id="IPR000415">
    <property type="entry name" value="Nitroreductase-like"/>
</dbReference>
<evidence type="ECO:0000256" key="1">
    <source>
        <dbReference type="ARBA" id="ARBA00007118"/>
    </source>
</evidence>
<dbReference type="SUPFAM" id="SSF55469">
    <property type="entry name" value="FMN-dependent nitroreductase-like"/>
    <property type="match status" value="1"/>
</dbReference>
<dbReference type="InterPro" id="IPR029479">
    <property type="entry name" value="Nitroreductase"/>
</dbReference>
<evidence type="ECO:0000313" key="4">
    <source>
        <dbReference type="EMBL" id="QOS39729.1"/>
    </source>
</evidence>
<sequence>MKEIFTRSSIRQFQDKEVEKEKILQILKAGMQAPSACNQQPWEFFVIENKETISKLSLVSPHSRCAKGAPVIIVPVYHKDNLTCPEYAQIDMAIAMENMWLETTSLGLGGVWLGIAPNKDRMKQVKEILNLDDNLEPFSLFPIGYKANEKKQADRFDRKRIHFDN</sequence>
<dbReference type="PANTHER" id="PTHR43673">
    <property type="entry name" value="NAD(P)H NITROREDUCTASE YDGI-RELATED"/>
    <property type="match status" value="1"/>
</dbReference>
<accession>A0A7M1XJ86</accession>
<feature type="domain" description="Nitroreductase" evidence="3">
    <location>
        <begin position="66"/>
        <end position="145"/>
    </location>
</feature>
<dbReference type="KEGG" id="trc:DYE49_04320"/>
<dbReference type="PANTHER" id="PTHR43673:SF10">
    <property type="entry name" value="NADH DEHYDROGENASE_NAD(P)H NITROREDUCTASE XCC3605-RELATED"/>
    <property type="match status" value="1"/>
</dbReference>
<evidence type="ECO:0000256" key="2">
    <source>
        <dbReference type="ARBA" id="ARBA00023002"/>
    </source>
</evidence>
<feature type="domain" description="Nitroreductase" evidence="3">
    <location>
        <begin position="5"/>
        <end position="56"/>
    </location>
</feature>
<comment type="similarity">
    <text evidence="1">Belongs to the nitroreductase family.</text>
</comment>
<protein>
    <submittedName>
        <fullName evidence="4">Nitroreductase family protein</fullName>
    </submittedName>
</protein>
<gene>
    <name evidence="4" type="ORF">DYE49_04320</name>
</gene>